<feature type="region of interest" description="Disordered" evidence="1">
    <location>
        <begin position="1"/>
        <end position="27"/>
    </location>
</feature>
<keyword evidence="2" id="KW-0472">Membrane</keyword>
<protein>
    <recommendedName>
        <fullName evidence="3">DUF1468 domain-containing protein</fullName>
    </recommendedName>
</protein>
<keyword evidence="2" id="KW-1133">Transmembrane helix</keyword>
<evidence type="ECO:0000259" key="3">
    <source>
        <dbReference type="Pfam" id="PF07331"/>
    </source>
</evidence>
<keyword evidence="5" id="KW-1185">Reference proteome</keyword>
<feature type="transmembrane region" description="Helical" evidence="2">
    <location>
        <begin position="110"/>
        <end position="127"/>
    </location>
</feature>
<accession>A0A2N3PYK2</accession>
<keyword evidence="2" id="KW-0812">Transmembrane</keyword>
<gene>
    <name evidence="4" type="ORF">CWS72_05310</name>
</gene>
<comment type="caution">
    <text evidence="4">The sequence shown here is derived from an EMBL/GenBank/DDBJ whole genome shotgun (WGS) entry which is preliminary data.</text>
</comment>
<dbReference type="EMBL" id="PIUM01000004">
    <property type="protein sequence ID" value="PKU25487.1"/>
    <property type="molecule type" value="Genomic_DNA"/>
</dbReference>
<evidence type="ECO:0000313" key="5">
    <source>
        <dbReference type="Proteomes" id="UP000233293"/>
    </source>
</evidence>
<feature type="transmembrane region" description="Helical" evidence="2">
    <location>
        <begin position="162"/>
        <end position="185"/>
    </location>
</feature>
<dbReference type="RefSeq" id="WP_101249542.1">
    <property type="nucleotide sequence ID" value="NZ_PIUM01000004.1"/>
</dbReference>
<sequence length="194" mass="20507">MTDHQREQNAMTVTVPPSSPDSASGDVHGPGRADFFGALAWIGLGLAILVGSIGMDRLEAQDVNPYTIPGLLPGLLGIAMMILGSLLALRSWRRGLDRPSCPDTGRRGAEIKHLALVLALCLTYGVLLVGHGLPFWLASALFVSTTIPLLQGPQRRATGQKLTLRTVALSAVIGLGAGGMITLVFQKIFLVHLP</sequence>
<evidence type="ECO:0000256" key="1">
    <source>
        <dbReference type="SAM" id="MobiDB-lite"/>
    </source>
</evidence>
<dbReference type="Pfam" id="PF07331">
    <property type="entry name" value="TctB"/>
    <property type="match status" value="1"/>
</dbReference>
<dbReference type="InterPro" id="IPR009936">
    <property type="entry name" value="DUF1468"/>
</dbReference>
<feature type="compositionally biased region" description="Polar residues" evidence="1">
    <location>
        <begin position="8"/>
        <end position="22"/>
    </location>
</feature>
<dbReference type="AlphaFoldDB" id="A0A2N3PYK2"/>
<feature type="domain" description="DUF1468" evidence="3">
    <location>
        <begin position="38"/>
        <end position="194"/>
    </location>
</feature>
<dbReference type="Proteomes" id="UP000233293">
    <property type="component" value="Unassembled WGS sequence"/>
</dbReference>
<evidence type="ECO:0000313" key="4">
    <source>
        <dbReference type="EMBL" id="PKU25487.1"/>
    </source>
</evidence>
<feature type="transmembrane region" description="Helical" evidence="2">
    <location>
        <begin position="35"/>
        <end position="54"/>
    </location>
</feature>
<organism evidence="4 5">
    <name type="scientific">Telmatospirillum siberiense</name>
    <dbReference type="NCBI Taxonomy" id="382514"/>
    <lineage>
        <taxon>Bacteria</taxon>
        <taxon>Pseudomonadati</taxon>
        <taxon>Pseudomonadota</taxon>
        <taxon>Alphaproteobacteria</taxon>
        <taxon>Rhodospirillales</taxon>
        <taxon>Rhodospirillaceae</taxon>
        <taxon>Telmatospirillum</taxon>
    </lineage>
</organism>
<dbReference type="OrthoDB" id="6195486at2"/>
<evidence type="ECO:0000256" key="2">
    <source>
        <dbReference type="SAM" id="Phobius"/>
    </source>
</evidence>
<feature type="transmembrane region" description="Helical" evidence="2">
    <location>
        <begin position="66"/>
        <end position="89"/>
    </location>
</feature>
<name>A0A2N3PYK2_9PROT</name>
<reference evidence="5" key="1">
    <citation type="submission" date="2017-12" db="EMBL/GenBank/DDBJ databases">
        <title>Draft genome sequence of Telmatospirillum siberiense 26-4b1T, an acidotolerant peatland alphaproteobacterium potentially involved in sulfur cycling.</title>
        <authorList>
            <person name="Hausmann B."/>
            <person name="Pjevac P."/>
            <person name="Schreck K."/>
            <person name="Herbold C.W."/>
            <person name="Daims H."/>
            <person name="Wagner M."/>
            <person name="Pester M."/>
            <person name="Loy A."/>
        </authorList>
    </citation>
    <scope>NUCLEOTIDE SEQUENCE [LARGE SCALE GENOMIC DNA]</scope>
    <source>
        <strain evidence="5">26-4b1</strain>
    </source>
</reference>
<proteinExistence type="predicted"/>